<evidence type="ECO:0008006" key="4">
    <source>
        <dbReference type="Google" id="ProtNLM"/>
    </source>
</evidence>
<accession>A0A5K7S9A6</accession>
<keyword evidence="3" id="KW-1185">Reference proteome</keyword>
<reference evidence="2" key="1">
    <citation type="journal article" date="2020" name="Int. J. Syst. Evol. Microbiol.">
        <title>Aquipluma nitroreducens gen. nov. sp. nov., a novel facultatively anaerobic bacterium isolated from a freshwater lake.</title>
        <authorList>
            <person name="Watanabe M."/>
            <person name="Kojima H."/>
            <person name="Fukui M."/>
        </authorList>
    </citation>
    <scope>NUCLEOTIDE SEQUENCE</scope>
    <source>
        <strain evidence="2">MeG22</strain>
    </source>
</reference>
<evidence type="ECO:0000256" key="1">
    <source>
        <dbReference type="SAM" id="SignalP"/>
    </source>
</evidence>
<evidence type="ECO:0000313" key="2">
    <source>
        <dbReference type="EMBL" id="BBE18158.1"/>
    </source>
</evidence>
<dbReference type="RefSeq" id="WP_318351088.1">
    <property type="nucleotide sequence ID" value="NZ_AP018694.1"/>
</dbReference>
<organism evidence="2 3">
    <name type="scientific">Aquipluma nitroreducens</name>
    <dbReference type="NCBI Taxonomy" id="2010828"/>
    <lineage>
        <taxon>Bacteria</taxon>
        <taxon>Pseudomonadati</taxon>
        <taxon>Bacteroidota</taxon>
        <taxon>Bacteroidia</taxon>
        <taxon>Marinilabiliales</taxon>
        <taxon>Prolixibacteraceae</taxon>
        <taxon>Aquipluma</taxon>
    </lineage>
</organism>
<evidence type="ECO:0000313" key="3">
    <source>
        <dbReference type="Proteomes" id="UP001193389"/>
    </source>
</evidence>
<feature type="chain" id="PRO_5024411951" description="Adhesin domain-containing protein" evidence="1">
    <location>
        <begin position="24"/>
        <end position="288"/>
    </location>
</feature>
<keyword evidence="1" id="KW-0732">Signal</keyword>
<proteinExistence type="predicted"/>
<sequence length="288" mass="32056">MKTVIVACLMGLGMLCSIPKANAKEFKEHLSKEFTASGNVSRTYLFIYNIFGFIKVEGYAGNKVLLEMDKSISADDDKTLELGKKEFKLGFDQKMDTVMAYIAEPFDSRPRSIRQHGENQRNIEYSYKVNFTVKVPYGTNLHISTVNDGVITVENVSGTLNISNVNEGISVKNAKGTTIAHTVNGNISVNYLSNPPEASSYHTINGDIRVSYQPDFSADLTFKSMHGDFFTDFTEAKMLSPTTTKIQDLKGHEAVYKLNTITTVRFGKGGKTFKFETLNGNVYIKKQS</sequence>
<gene>
    <name evidence="2" type="ORF">AQPE_2318</name>
</gene>
<name>A0A5K7S9A6_9BACT</name>
<dbReference type="KEGG" id="anf:AQPE_2318"/>
<feature type="signal peptide" evidence="1">
    <location>
        <begin position="1"/>
        <end position="23"/>
    </location>
</feature>
<protein>
    <recommendedName>
        <fullName evidence="4">Adhesin domain-containing protein</fullName>
    </recommendedName>
</protein>
<dbReference type="EMBL" id="AP018694">
    <property type="protein sequence ID" value="BBE18158.1"/>
    <property type="molecule type" value="Genomic_DNA"/>
</dbReference>
<dbReference type="AlphaFoldDB" id="A0A5K7S9A6"/>
<dbReference type="Proteomes" id="UP001193389">
    <property type="component" value="Chromosome"/>
</dbReference>